<gene>
    <name evidence="2" type="ordered locus">FMG_1224</name>
</gene>
<dbReference type="InterPro" id="IPR012505">
    <property type="entry name" value="YbbR"/>
</dbReference>
<reference evidence="2 3" key="1">
    <citation type="journal article" date="2008" name="DNA Res.">
        <title>Complete genome sequence of Finegoldia magna, an anaerobic opportunistic pathogen.</title>
        <authorList>
            <person name="Goto T."/>
            <person name="Yamashita A."/>
            <person name="Hirakawa H."/>
            <person name="Matsutani M."/>
            <person name="Todo K."/>
            <person name="Ohshima K."/>
            <person name="Toh H."/>
            <person name="Miyamoto K."/>
            <person name="Kuhara S."/>
            <person name="Hattori M."/>
            <person name="Shimizu T."/>
            <person name="Akimoto S."/>
        </authorList>
    </citation>
    <scope>NUCLEOTIDE SEQUENCE [LARGE SCALE GENOMIC DNA]</scope>
    <source>
        <strain evidence="3">ATCC 29328 / DSM 20472 / WAL 2508</strain>
    </source>
</reference>
<evidence type="ECO:0000256" key="1">
    <source>
        <dbReference type="SAM" id="Phobius"/>
    </source>
</evidence>
<keyword evidence="3" id="KW-1185">Reference proteome</keyword>
<dbReference type="RefSeq" id="WP_012290908.1">
    <property type="nucleotide sequence ID" value="NC_010376.1"/>
</dbReference>
<dbReference type="STRING" id="334413.FMG_1224"/>
<dbReference type="eggNOG" id="COG4856">
    <property type="taxonomic scope" value="Bacteria"/>
</dbReference>
<dbReference type="Gene3D" id="2.170.120.40">
    <property type="entry name" value="YbbR-like domain"/>
    <property type="match status" value="2"/>
</dbReference>
<dbReference type="HOGENOM" id="CLU_039811_1_0_9"/>
<evidence type="ECO:0000313" key="2">
    <source>
        <dbReference type="EMBL" id="BAG08642.1"/>
    </source>
</evidence>
<evidence type="ECO:0008006" key="4">
    <source>
        <dbReference type="Google" id="ProtNLM"/>
    </source>
</evidence>
<keyword evidence="1" id="KW-1133">Transmembrane helix</keyword>
<evidence type="ECO:0000313" key="3">
    <source>
        <dbReference type="Proteomes" id="UP000001319"/>
    </source>
</evidence>
<dbReference type="InterPro" id="IPR053154">
    <property type="entry name" value="c-di-AMP_regulator"/>
</dbReference>
<keyword evidence="1" id="KW-0812">Transmembrane</keyword>
<dbReference type="PANTHER" id="PTHR37804">
    <property type="entry name" value="CDAA REGULATORY PROTEIN CDAR"/>
    <property type="match status" value="1"/>
</dbReference>
<dbReference type="EMBL" id="AP008971">
    <property type="protein sequence ID" value="BAG08642.1"/>
    <property type="molecule type" value="Genomic_DNA"/>
</dbReference>
<dbReference type="Gene3D" id="2.170.120.30">
    <property type="match status" value="1"/>
</dbReference>
<proteinExistence type="predicted"/>
<accession>B0S2Q2</accession>
<dbReference type="Proteomes" id="UP000001319">
    <property type="component" value="Chromosome"/>
</dbReference>
<feature type="transmembrane region" description="Helical" evidence="1">
    <location>
        <begin position="20"/>
        <end position="41"/>
    </location>
</feature>
<dbReference type="KEGG" id="fma:FMG_1224"/>
<dbReference type="Pfam" id="PF07949">
    <property type="entry name" value="YbbR"/>
    <property type="match status" value="2"/>
</dbReference>
<protein>
    <recommendedName>
        <fullName evidence="4">YbbR-like protein</fullName>
    </recommendedName>
</protein>
<dbReference type="PANTHER" id="PTHR37804:SF1">
    <property type="entry name" value="CDAA REGULATORY PROTEIN CDAR"/>
    <property type="match status" value="1"/>
</dbReference>
<name>B0S2Q2_FINM2</name>
<organism evidence="2 3">
    <name type="scientific">Finegoldia magna (strain ATCC 29328 / DSM 20472 / WAL 2508)</name>
    <name type="common">Peptostreptococcus magnus</name>
    <dbReference type="NCBI Taxonomy" id="334413"/>
    <lineage>
        <taxon>Bacteria</taxon>
        <taxon>Bacillati</taxon>
        <taxon>Bacillota</taxon>
        <taxon>Tissierellia</taxon>
        <taxon>Tissierellales</taxon>
        <taxon>Peptoniphilaceae</taxon>
        <taxon>Finegoldia</taxon>
    </lineage>
</organism>
<dbReference type="AlphaFoldDB" id="B0S2Q2"/>
<sequence length="325" mass="36131">MKDKIKNNSYLKNIDFKGFYSNNLIIKIVCLFLAIFLWSFVMENKNPVVTKDIPVISVEYRGVDKLREDGRVIISPKAATISMRVEGRRNTITKMKNSEIKAFVDVKSIKVDSETLPIELSLPQGVNVVDQSDETLLVKTETVDTVKFPIRIMKVGDLPDNVEVDSIKLDPQEITVSGAKTYLNSIDYASVKIDQSNIDKDINLDLPINLSLKDDAAKSFLTKSSESCKVIIDVLLKKDVEIKPVVTNIPNGLNVAKITFSRPTVKIKGQDDIIKSHSHVTTKPIDLTDFKEGENSVDITLDLPQSIVLAEGSNGRITATVVLEK</sequence>
<keyword evidence="1" id="KW-0472">Membrane</keyword>